<evidence type="ECO:0000313" key="5">
    <source>
        <dbReference type="Proteomes" id="UP000251714"/>
    </source>
</evidence>
<dbReference type="InterPro" id="IPR007111">
    <property type="entry name" value="NACHT_NTPase"/>
</dbReference>
<dbReference type="Gene3D" id="3.40.50.300">
    <property type="entry name" value="P-loop containing nucleotide triphosphate hydrolases"/>
    <property type="match status" value="1"/>
</dbReference>
<dbReference type="Pfam" id="PF24883">
    <property type="entry name" value="NPHP3_N"/>
    <property type="match status" value="1"/>
</dbReference>
<dbReference type="PANTHER" id="PTHR10039">
    <property type="entry name" value="AMELOGENIN"/>
    <property type="match status" value="1"/>
</dbReference>
<evidence type="ECO:0000259" key="3">
    <source>
        <dbReference type="PROSITE" id="PS50837"/>
    </source>
</evidence>
<comment type="caution">
    <text evidence="4">The sequence shown here is derived from an EMBL/GenBank/DDBJ whole genome shotgun (WGS) entry which is preliminary data.</text>
</comment>
<feature type="region of interest" description="Disordered" evidence="2">
    <location>
        <begin position="1100"/>
        <end position="1129"/>
    </location>
</feature>
<feature type="compositionally biased region" description="Low complexity" evidence="2">
    <location>
        <begin position="1103"/>
        <end position="1122"/>
    </location>
</feature>
<dbReference type="Proteomes" id="UP000251714">
    <property type="component" value="Unassembled WGS sequence"/>
</dbReference>
<feature type="compositionally biased region" description="Low complexity" evidence="2">
    <location>
        <begin position="885"/>
        <end position="904"/>
    </location>
</feature>
<organism evidence="4 5">
    <name type="scientific">Gibberella intermedia</name>
    <name type="common">Bulb rot disease fungus</name>
    <name type="synonym">Fusarium proliferatum</name>
    <dbReference type="NCBI Taxonomy" id="948311"/>
    <lineage>
        <taxon>Eukaryota</taxon>
        <taxon>Fungi</taxon>
        <taxon>Dikarya</taxon>
        <taxon>Ascomycota</taxon>
        <taxon>Pezizomycotina</taxon>
        <taxon>Sordariomycetes</taxon>
        <taxon>Hypocreomycetidae</taxon>
        <taxon>Hypocreales</taxon>
        <taxon>Nectriaceae</taxon>
        <taxon>Fusarium</taxon>
        <taxon>Fusarium fujikuroi species complex</taxon>
    </lineage>
</organism>
<feature type="domain" description="NACHT" evidence="3">
    <location>
        <begin position="275"/>
        <end position="412"/>
    </location>
</feature>
<name>A0A365MRN3_GIBIN</name>
<feature type="region of interest" description="Disordered" evidence="2">
    <location>
        <begin position="885"/>
        <end position="917"/>
    </location>
</feature>
<reference evidence="4 5" key="1">
    <citation type="submission" date="2017-12" db="EMBL/GenBank/DDBJ databases">
        <title>Genome sequence of the mycotoxigenic crop pathogen Fusarium proliferatum, strain ITEM 2341 from Date Palm.</title>
        <authorList>
            <person name="Almiman B.F."/>
            <person name="Shittu T.A."/>
            <person name="Muthumeenakshi S."/>
            <person name="Baroncelli R."/>
            <person name="Sreenivasaprasada S."/>
        </authorList>
    </citation>
    <scope>NUCLEOTIDE SEQUENCE [LARGE SCALE GENOMIC DNA]</scope>
    <source>
        <strain evidence="4 5">ITEM 2341</strain>
    </source>
</reference>
<dbReference type="PROSITE" id="PS50837">
    <property type="entry name" value="NACHT"/>
    <property type="match status" value="1"/>
</dbReference>
<proteinExistence type="predicted"/>
<dbReference type="SUPFAM" id="SSF52540">
    <property type="entry name" value="P-loop containing nucleoside triphosphate hydrolases"/>
    <property type="match status" value="1"/>
</dbReference>
<dbReference type="EMBL" id="PKMI01000050">
    <property type="protein sequence ID" value="RBA11176.1"/>
    <property type="molecule type" value="Genomic_DNA"/>
</dbReference>
<evidence type="ECO:0000256" key="2">
    <source>
        <dbReference type="SAM" id="MobiDB-lite"/>
    </source>
</evidence>
<evidence type="ECO:0000313" key="4">
    <source>
        <dbReference type="EMBL" id="RBA11176.1"/>
    </source>
</evidence>
<dbReference type="Pfam" id="PF24809">
    <property type="entry name" value="DUF7708"/>
    <property type="match status" value="1"/>
</dbReference>
<dbReference type="PANTHER" id="PTHR10039:SF14">
    <property type="entry name" value="NACHT DOMAIN-CONTAINING PROTEIN"/>
    <property type="match status" value="1"/>
</dbReference>
<protein>
    <recommendedName>
        <fullName evidence="3">NACHT domain-containing protein</fullName>
    </recommendedName>
</protein>
<dbReference type="AlphaFoldDB" id="A0A365MRN3"/>
<accession>A0A365MRN3</accession>
<gene>
    <name evidence="4" type="ORF">FPRO05_04349</name>
</gene>
<keyword evidence="1" id="KW-0677">Repeat</keyword>
<sequence>MSQTAIERACERFRRQLSGEDNRQILGVETVNDVRHAIRQIEQQLAARQSLRNLDRLTPFLNAIDRLSKPIDVLCNGTPFLPYIWAPLKLILQTVQHHTGALDRLVSAYGRIGQALPRLNRLGETFCESHDFQQLLSYLYSDILDFHSRAYRLIQKPGWKIFFTSGWGRFEHHFDGLLQNIIQTSELLDKEAVSLDISQTWEWRRKSLEDAKKWEERWDSEQYNRVTKWLEAGDSKLDQEPKLERLRDHCREGTSQWLTKSGPVRSWLQFGRGHSVLWLYGKPGSGKSILCSQLIYFLRSDRARNCLFFFCDFHTTSHSVTSQVLKTLCVQMVDRKPELASFIYDDCIVTGSKPSIPCLKQLVQKLLAAFQDIRIIIDGIDEVDNGQHRDLLKTLASISEAQDNCKLIFSSQDIPSIRVHLKNKPALCLADQSAYVTKDLEIIVSASLEELNDRHDGVIPGQVLAGVKEAILERAQGMFLWVFLVLKILETASSREDLFNKVHSLPRDLADAYTKILTNITRGCSNNDMSKQRRVFSWMLFSKGKQPLRKHELRIAMELHSKSCIMNENTKPFPNALDICKPFIEDGPQGSVVFIHSTVPQFLIADSSGPFINELDAHSTISLACLSQLLQSLCFAAEPPNPPGHQYSIGQSFHALLPYAVEYWVEHVLAYASSSTPPLCLETSAVVQKLLELCNSHKRLLQMSGKDELTNISVPDTIQLDRRLGCFETFPDVSALLASCISYKKAIKGMNEPPSSTLDPTLFSAIRETYHQGVIHLVNQDHCRDLSKEDLMVFKEEFGPTAFVCHVRDCYRSLMGYSTLAGLKDHEIQHRGLLKCTKAKCSFNDIGFPSYRKLKDHQRKHHPIHPQIKVPQQIRREYSREFEAKGAAAGNRAAATDAAQTAGGQPERPQERTPLMYKPGHIRNLPMLNDEEKAKYEAGLQGLWNKVNNSPQNSPEHTAARKNVTEFSKMLIAKIQQRRSQQMQKNDFGEPTQEYLQEQAIAQQAILHHVSKLNFQAPAEVAEKSGADAKKWVEELKDRYLRTLSKMDASKRKVTQIDKIINDRAAAGKPFNEEELKQLQIKKDEHVKAHSDAFKWVEDVRKQQGSLQGTGQAQSQSQGQAQNTAERAQ</sequence>
<evidence type="ECO:0000256" key="1">
    <source>
        <dbReference type="ARBA" id="ARBA00022737"/>
    </source>
</evidence>
<dbReference type="InterPro" id="IPR056884">
    <property type="entry name" value="NPHP3-like_N"/>
</dbReference>
<dbReference type="InterPro" id="IPR027417">
    <property type="entry name" value="P-loop_NTPase"/>
</dbReference>
<dbReference type="InterPro" id="IPR056125">
    <property type="entry name" value="DUF7708"/>
</dbReference>